<reference evidence="2" key="1">
    <citation type="submission" date="2023-08" db="EMBL/GenBank/DDBJ databases">
        <title>Methanolobus mangrovi sp. nov. and Methanolobus sediminis sp. nov, two novel methylotrophic methanogens isolated from mangrove sediments in China.</title>
        <authorList>
            <person name="Zhou J."/>
        </authorList>
    </citation>
    <scope>NUCLEOTIDE SEQUENCE</scope>
    <source>
        <strain evidence="2">FTZ2</strain>
    </source>
</reference>
<dbReference type="Pfam" id="PF00583">
    <property type="entry name" value="Acetyltransf_1"/>
    <property type="match status" value="1"/>
</dbReference>
<dbReference type="InterPro" id="IPR000182">
    <property type="entry name" value="GNAT_dom"/>
</dbReference>
<dbReference type="GeneID" id="84229734"/>
<dbReference type="Proteomes" id="UP001183006">
    <property type="component" value="Chromosome"/>
</dbReference>
<gene>
    <name evidence="2" type="ORF">RE476_06295</name>
</gene>
<dbReference type="InterPro" id="IPR016181">
    <property type="entry name" value="Acyl_CoA_acyltransferase"/>
</dbReference>
<proteinExistence type="predicted"/>
<organism evidence="2 3">
    <name type="scientific">Methanolobus mangrovi</name>
    <dbReference type="NCBI Taxonomy" id="3072977"/>
    <lineage>
        <taxon>Archaea</taxon>
        <taxon>Methanobacteriati</taxon>
        <taxon>Methanobacteriota</taxon>
        <taxon>Stenosarchaea group</taxon>
        <taxon>Methanomicrobia</taxon>
        <taxon>Methanosarcinales</taxon>
        <taxon>Methanosarcinaceae</taxon>
        <taxon>Methanolobus</taxon>
    </lineage>
</organism>
<dbReference type="GO" id="GO:0016747">
    <property type="term" value="F:acyltransferase activity, transferring groups other than amino-acyl groups"/>
    <property type="evidence" value="ECO:0007669"/>
    <property type="project" value="InterPro"/>
</dbReference>
<evidence type="ECO:0000313" key="2">
    <source>
        <dbReference type="EMBL" id="WMW21028.1"/>
    </source>
</evidence>
<protein>
    <submittedName>
        <fullName evidence="2">GNAT family N-acetyltransferase</fullName>
    </submittedName>
</protein>
<evidence type="ECO:0000313" key="3">
    <source>
        <dbReference type="Proteomes" id="UP001183006"/>
    </source>
</evidence>
<dbReference type="EMBL" id="CP133594">
    <property type="protein sequence ID" value="WMW21028.1"/>
    <property type="molecule type" value="Genomic_DNA"/>
</dbReference>
<dbReference type="Gene3D" id="3.40.630.30">
    <property type="match status" value="1"/>
</dbReference>
<name>A0AA51UDJ1_9EURY</name>
<feature type="domain" description="N-acetyltransferase" evidence="1">
    <location>
        <begin position="1"/>
        <end position="108"/>
    </location>
</feature>
<accession>A0AA51UDJ1</accession>
<sequence>MPHELSFKLLPSVQSSDYRWLNIDRNGQRVGKARGRVDDNVLTIHSITIFPEFEGNNYGSKTIEFFKEHFNTVIADRVRPTAIGFWEKMGFSNNGDGSYIFHKKGHCS</sequence>
<evidence type="ECO:0000259" key="1">
    <source>
        <dbReference type="PROSITE" id="PS51186"/>
    </source>
</evidence>
<dbReference type="RefSeq" id="WP_309306805.1">
    <property type="nucleotide sequence ID" value="NZ_CP133594.1"/>
</dbReference>
<dbReference type="KEGG" id="mmav:RE476_06295"/>
<dbReference type="PROSITE" id="PS51186">
    <property type="entry name" value="GNAT"/>
    <property type="match status" value="1"/>
</dbReference>
<dbReference type="AlphaFoldDB" id="A0AA51UDJ1"/>
<dbReference type="SUPFAM" id="SSF55729">
    <property type="entry name" value="Acyl-CoA N-acyltransferases (Nat)"/>
    <property type="match status" value="1"/>
</dbReference>
<keyword evidence="3" id="KW-1185">Reference proteome</keyword>